<dbReference type="Pfam" id="PF17668">
    <property type="entry name" value="Acetyltransf_17"/>
    <property type="match status" value="1"/>
</dbReference>
<accession>A0A0P9DG32</accession>
<dbReference type="PANTHER" id="PTHR37817">
    <property type="entry name" value="N-ACETYLTRANSFERASE EIS"/>
    <property type="match status" value="1"/>
</dbReference>
<comment type="caution">
    <text evidence="2">The sequence shown here is derived from an EMBL/GenBank/DDBJ whole genome shotgun (WGS) entry which is preliminary data.</text>
</comment>
<sequence length="363" mass="39312">MTFPIGDMAPWLAALGHENVRVVRRNGRVVAGMGIIPMGHYFGGRSVPAGGITAVGVAPDQRGSGVGLFMLQLSLIEQQRQGAPIATLYPATTNFYRRSGFERAAHRIIYEVPLAGVGVRDYALDAAPAAPEEYALIKQLYAQKAAQSSALIDRPAFYWDNFLEPKTKRSYKFIVRRDGVPEGSVVFMHASFGEHLQVRDYVALTPAAGRRILTLLADHRSMVETMRVPGGANDGLLFLMPEQRHKAHWSLDLMLRVLDVAGALTARGYSPGVQAELHLDVDDALLPNNRGRFVLRLADGRGTVEKGGSGTLKLDARALAALYSGYLTSHELVAAGMLAAPPEALAAAGLMFAGPRPWLPDMF</sequence>
<dbReference type="SUPFAM" id="SSF55718">
    <property type="entry name" value="SCP-like"/>
    <property type="match status" value="1"/>
</dbReference>
<reference evidence="2 3" key="1">
    <citation type="submission" date="2015-09" db="EMBL/GenBank/DDBJ databases">
        <title>Draft genome sequence of Kouleothrix aurantiaca JCM 19913.</title>
        <authorList>
            <person name="Hemp J."/>
        </authorList>
    </citation>
    <scope>NUCLEOTIDE SEQUENCE [LARGE SCALE GENOMIC DNA]</scope>
    <source>
        <strain evidence="2 3">COM-B</strain>
    </source>
</reference>
<gene>
    <name evidence="2" type="ORF">SE17_16745</name>
</gene>
<proteinExistence type="predicted"/>
<dbReference type="GO" id="GO:0034069">
    <property type="term" value="F:aminoglycoside N-acetyltransferase activity"/>
    <property type="evidence" value="ECO:0007669"/>
    <property type="project" value="TreeGrafter"/>
</dbReference>
<dbReference type="Pfam" id="PF13527">
    <property type="entry name" value="Acetyltransf_9"/>
    <property type="match status" value="1"/>
</dbReference>
<evidence type="ECO:0000259" key="1">
    <source>
        <dbReference type="PROSITE" id="PS51186"/>
    </source>
</evidence>
<dbReference type="PANTHER" id="PTHR37817:SF1">
    <property type="entry name" value="N-ACETYLTRANSFERASE EIS"/>
    <property type="match status" value="1"/>
</dbReference>
<dbReference type="Pfam" id="PF13530">
    <property type="entry name" value="SCP2_2"/>
    <property type="match status" value="1"/>
</dbReference>
<dbReference type="InterPro" id="IPR051554">
    <property type="entry name" value="Acetyltransferase_Eis"/>
</dbReference>
<dbReference type="Gene3D" id="3.40.630.30">
    <property type="match status" value="2"/>
</dbReference>
<dbReference type="PROSITE" id="PS51186">
    <property type="entry name" value="GNAT"/>
    <property type="match status" value="1"/>
</dbReference>
<evidence type="ECO:0000313" key="3">
    <source>
        <dbReference type="Proteomes" id="UP000050509"/>
    </source>
</evidence>
<dbReference type="Proteomes" id="UP000050509">
    <property type="component" value="Unassembled WGS sequence"/>
</dbReference>
<dbReference type="InterPro" id="IPR025559">
    <property type="entry name" value="Eis_dom"/>
</dbReference>
<evidence type="ECO:0000313" key="2">
    <source>
        <dbReference type="EMBL" id="KPV52230.1"/>
    </source>
</evidence>
<dbReference type="AlphaFoldDB" id="A0A0P9DG32"/>
<dbReference type="GO" id="GO:0030649">
    <property type="term" value="P:aminoglycoside antibiotic catabolic process"/>
    <property type="evidence" value="ECO:0007669"/>
    <property type="project" value="TreeGrafter"/>
</dbReference>
<keyword evidence="3" id="KW-1185">Reference proteome</keyword>
<dbReference type="InterPro" id="IPR036527">
    <property type="entry name" value="SCP2_sterol-bd_dom_sf"/>
</dbReference>
<name>A0A0P9DG32_9CHLR</name>
<dbReference type="InterPro" id="IPR016181">
    <property type="entry name" value="Acyl_CoA_acyltransferase"/>
</dbReference>
<protein>
    <recommendedName>
        <fullName evidence="1">N-acetyltransferase domain-containing protein</fullName>
    </recommendedName>
</protein>
<dbReference type="InterPro" id="IPR000182">
    <property type="entry name" value="GNAT_dom"/>
</dbReference>
<dbReference type="Gene3D" id="3.30.1050.10">
    <property type="entry name" value="SCP2 sterol-binding domain"/>
    <property type="match status" value="1"/>
</dbReference>
<dbReference type="InterPro" id="IPR041380">
    <property type="entry name" value="Acetyltransf_17"/>
</dbReference>
<feature type="domain" description="N-acetyltransferase" evidence="1">
    <location>
        <begin position="1"/>
        <end position="141"/>
    </location>
</feature>
<organism evidence="2 3">
    <name type="scientific">Kouleothrix aurantiaca</name>
    <dbReference type="NCBI Taxonomy" id="186479"/>
    <lineage>
        <taxon>Bacteria</taxon>
        <taxon>Bacillati</taxon>
        <taxon>Chloroflexota</taxon>
        <taxon>Chloroflexia</taxon>
        <taxon>Chloroflexales</taxon>
        <taxon>Roseiflexineae</taxon>
        <taxon>Roseiflexaceae</taxon>
        <taxon>Kouleothrix</taxon>
    </lineage>
</organism>
<dbReference type="SUPFAM" id="SSF55729">
    <property type="entry name" value="Acyl-CoA N-acyltransferases (Nat)"/>
    <property type="match status" value="1"/>
</dbReference>
<dbReference type="EMBL" id="LJCR01000615">
    <property type="protein sequence ID" value="KPV52230.1"/>
    <property type="molecule type" value="Genomic_DNA"/>
</dbReference>